<protein>
    <submittedName>
        <fullName evidence="2">Uncharacterized protein</fullName>
    </submittedName>
</protein>
<feature type="region of interest" description="Disordered" evidence="1">
    <location>
        <begin position="76"/>
        <end position="99"/>
    </location>
</feature>
<comment type="caution">
    <text evidence="2">The sequence shown here is derived from an EMBL/GenBank/DDBJ whole genome shotgun (WGS) entry which is preliminary data.</text>
</comment>
<reference evidence="2 3" key="1">
    <citation type="submission" date="2021-06" db="EMBL/GenBank/DDBJ databases">
        <title>Caerostris extrusa draft genome.</title>
        <authorList>
            <person name="Kono N."/>
            <person name="Arakawa K."/>
        </authorList>
    </citation>
    <scope>NUCLEOTIDE SEQUENCE [LARGE SCALE GENOMIC DNA]</scope>
</reference>
<gene>
    <name evidence="2" type="ORF">CEXT_323251</name>
</gene>
<name>A0AAV4VE55_CAEEX</name>
<dbReference type="EMBL" id="BPLR01014292">
    <property type="protein sequence ID" value="GIY67909.1"/>
    <property type="molecule type" value="Genomic_DNA"/>
</dbReference>
<feature type="compositionally biased region" description="Basic and acidic residues" evidence="1">
    <location>
        <begin position="35"/>
        <end position="45"/>
    </location>
</feature>
<evidence type="ECO:0000256" key="1">
    <source>
        <dbReference type="SAM" id="MobiDB-lite"/>
    </source>
</evidence>
<sequence length="99" mass="11554">MGCEQKHQRIGIRGISALSVRRRFFKHDWRSRKFEKNVSAKDRKQSTPSSDSIHKEFRDTERTLDGILRICRRHMTNVSNQKSSLSGGYAPQFSTKDSR</sequence>
<accession>A0AAV4VE55</accession>
<evidence type="ECO:0000313" key="3">
    <source>
        <dbReference type="Proteomes" id="UP001054945"/>
    </source>
</evidence>
<keyword evidence="3" id="KW-1185">Reference proteome</keyword>
<organism evidence="2 3">
    <name type="scientific">Caerostris extrusa</name>
    <name type="common">Bark spider</name>
    <name type="synonym">Caerostris bankana</name>
    <dbReference type="NCBI Taxonomy" id="172846"/>
    <lineage>
        <taxon>Eukaryota</taxon>
        <taxon>Metazoa</taxon>
        <taxon>Ecdysozoa</taxon>
        <taxon>Arthropoda</taxon>
        <taxon>Chelicerata</taxon>
        <taxon>Arachnida</taxon>
        <taxon>Araneae</taxon>
        <taxon>Araneomorphae</taxon>
        <taxon>Entelegynae</taxon>
        <taxon>Araneoidea</taxon>
        <taxon>Araneidae</taxon>
        <taxon>Caerostris</taxon>
    </lineage>
</organism>
<dbReference type="Proteomes" id="UP001054945">
    <property type="component" value="Unassembled WGS sequence"/>
</dbReference>
<proteinExistence type="predicted"/>
<feature type="region of interest" description="Disordered" evidence="1">
    <location>
        <begin position="35"/>
        <end position="58"/>
    </location>
</feature>
<dbReference type="AlphaFoldDB" id="A0AAV4VE55"/>
<evidence type="ECO:0000313" key="2">
    <source>
        <dbReference type="EMBL" id="GIY67909.1"/>
    </source>
</evidence>